<dbReference type="AlphaFoldDB" id="A0AAU7TJV3"/>
<accession>A0AAU7TJV3</accession>
<sequence length="57" mass="5561">MVAAARCGLSPGAATTSAGVRPLISNTPPHTTTAPITMQAATNPGPNGDCCSPLSLI</sequence>
<protein>
    <submittedName>
        <fullName evidence="1">Uncharacterized protein</fullName>
    </submittedName>
</protein>
<organism evidence="1">
    <name type="scientific">Kribbella sp. HUAS MG21</name>
    <dbReference type="NCBI Taxonomy" id="3160966"/>
    <lineage>
        <taxon>Bacteria</taxon>
        <taxon>Bacillati</taxon>
        <taxon>Actinomycetota</taxon>
        <taxon>Actinomycetes</taxon>
        <taxon>Propionibacteriales</taxon>
        <taxon>Kribbellaceae</taxon>
        <taxon>Kribbella</taxon>
    </lineage>
</organism>
<dbReference type="RefSeq" id="WP_350279831.1">
    <property type="nucleotide sequence ID" value="NZ_CP158165.1"/>
</dbReference>
<evidence type="ECO:0000313" key="1">
    <source>
        <dbReference type="EMBL" id="XBV27039.1"/>
    </source>
</evidence>
<name>A0AAU7TJV3_9ACTN</name>
<gene>
    <name evidence="1" type="ORF">ABN611_11550</name>
</gene>
<dbReference type="EMBL" id="CP158165">
    <property type="protein sequence ID" value="XBV27039.1"/>
    <property type="molecule type" value="Genomic_DNA"/>
</dbReference>
<reference evidence="1" key="1">
    <citation type="submission" date="2024-06" db="EMBL/GenBank/DDBJ databases">
        <title>Kribbella sp. strain HUAS MG21 genome sequences.</title>
        <authorList>
            <person name="Mo P."/>
        </authorList>
    </citation>
    <scope>NUCLEOTIDE SEQUENCE</scope>
    <source>
        <strain evidence="1">HUAS MG21</strain>
    </source>
</reference>
<proteinExistence type="predicted"/>